<protein>
    <submittedName>
        <fullName evidence="1">Uncharacterized protein</fullName>
    </submittedName>
</protein>
<dbReference type="AlphaFoldDB" id="A0A6M0RHZ0"/>
<organism evidence="1 2">
    <name type="scientific">Adonisia turfae CCMR0081</name>
    <dbReference type="NCBI Taxonomy" id="2292702"/>
    <lineage>
        <taxon>Bacteria</taxon>
        <taxon>Bacillati</taxon>
        <taxon>Cyanobacteriota</taxon>
        <taxon>Adonisia</taxon>
        <taxon>Adonisia turfae</taxon>
    </lineage>
</organism>
<gene>
    <name evidence="1" type="ORF">DXZ20_09140</name>
</gene>
<comment type="caution">
    <text evidence="1">The sequence shown here is derived from an EMBL/GenBank/DDBJ whole genome shotgun (WGS) entry which is preliminary data.</text>
</comment>
<dbReference type="Proteomes" id="UP000481033">
    <property type="component" value="Unassembled WGS sequence"/>
</dbReference>
<accession>A0A6M0RHZ0</accession>
<name>A0A6M0RHZ0_9CYAN</name>
<keyword evidence="2" id="KW-1185">Reference proteome</keyword>
<evidence type="ECO:0000313" key="1">
    <source>
        <dbReference type="EMBL" id="NEZ55834.1"/>
    </source>
</evidence>
<dbReference type="EMBL" id="QXHD01000004">
    <property type="protein sequence ID" value="NEZ55834.1"/>
    <property type="molecule type" value="Genomic_DNA"/>
</dbReference>
<sequence length="231" mass="25884">MTTHKPWSEDLNKGIQDLPIVESPAHFDLSEADVAAAREQGLEITSIRAFYAHAEDRLYETQSVIPDDQAMALMERLVIADRHLPTPDKPRYQLTYDPSGSITLTTSEGRLLYRYSGNILLHNGLSPEDDAYLSAQLAANQTVTVTDGKYLMHQVVANLDKWSQDPSVELEVDYVAGQHILLKRPDGTTVFHQVEQTVLCSDFLPAEWQSLTHRLAHINDPAPDPDPDLEL</sequence>
<dbReference type="RefSeq" id="WP_163697736.1">
    <property type="nucleotide sequence ID" value="NZ_QXHD01000004.1"/>
</dbReference>
<evidence type="ECO:0000313" key="2">
    <source>
        <dbReference type="Proteomes" id="UP000481033"/>
    </source>
</evidence>
<proteinExistence type="predicted"/>
<reference evidence="1 2" key="1">
    <citation type="journal article" date="2020" name="Microb. Ecol.">
        <title>Ecogenomics of the Marine Benthic Filamentous Cyanobacterium Adonisia.</title>
        <authorList>
            <person name="Walter J.M."/>
            <person name="Coutinho F.H."/>
            <person name="Leomil L."/>
            <person name="Hargreaves P.I."/>
            <person name="Campeao M.E."/>
            <person name="Vieira V.V."/>
            <person name="Silva B.S."/>
            <person name="Fistarol G.O."/>
            <person name="Salomon P.S."/>
            <person name="Sawabe T."/>
            <person name="Mino S."/>
            <person name="Hosokawa M."/>
            <person name="Miyashita H."/>
            <person name="Maruyama F."/>
            <person name="van Verk M.C."/>
            <person name="Dutilh B.E."/>
            <person name="Thompson C.C."/>
            <person name="Thompson F.L."/>
        </authorList>
    </citation>
    <scope>NUCLEOTIDE SEQUENCE [LARGE SCALE GENOMIC DNA]</scope>
    <source>
        <strain evidence="1 2">CCMR0081</strain>
    </source>
</reference>